<name>F2D3S5_HORVV</name>
<evidence type="ECO:0000256" key="1">
    <source>
        <dbReference type="SAM" id="MobiDB-lite"/>
    </source>
</evidence>
<dbReference type="EMBL" id="AK358533">
    <property type="protein sequence ID" value="BAJ89746.1"/>
    <property type="molecule type" value="mRNA"/>
</dbReference>
<feature type="region of interest" description="Disordered" evidence="1">
    <location>
        <begin position="87"/>
        <end position="151"/>
    </location>
</feature>
<proteinExistence type="evidence at transcript level"/>
<sequence>MASRTSPISLPSPASIRVPAAYPPATAQIRGRGCSLPPLVHAGVPQSHVDPPLGPISSSPSCAALSKFVVAAGVCRVQEWRRPIPLRPRVAGPAPEEASTAWASTRCPSAPPPLRHLHSSGGGRRPFPAGPSSSATERVGPSHNRRRVPRLVVALHRRRKSQRRLLRGPF</sequence>
<protein>
    <submittedName>
        <fullName evidence="2">Predicted protein</fullName>
    </submittedName>
</protein>
<accession>F2D3S5</accession>
<dbReference type="AlphaFoldDB" id="F2D3S5"/>
<evidence type="ECO:0000313" key="2">
    <source>
        <dbReference type="EMBL" id="BAJ89746.1"/>
    </source>
</evidence>
<organism evidence="2">
    <name type="scientific">Hordeum vulgare subsp. vulgare</name>
    <name type="common">Domesticated barley</name>
    <dbReference type="NCBI Taxonomy" id="112509"/>
    <lineage>
        <taxon>Eukaryota</taxon>
        <taxon>Viridiplantae</taxon>
        <taxon>Streptophyta</taxon>
        <taxon>Embryophyta</taxon>
        <taxon>Tracheophyta</taxon>
        <taxon>Spermatophyta</taxon>
        <taxon>Magnoliopsida</taxon>
        <taxon>Liliopsida</taxon>
        <taxon>Poales</taxon>
        <taxon>Poaceae</taxon>
        <taxon>BOP clade</taxon>
        <taxon>Pooideae</taxon>
        <taxon>Triticodae</taxon>
        <taxon>Triticeae</taxon>
        <taxon>Hordeinae</taxon>
        <taxon>Hordeum</taxon>
    </lineage>
</organism>
<reference evidence="2" key="1">
    <citation type="journal article" date="2011" name="Plant Physiol.">
        <title>Comprehensive sequence analysis of 24,783 barley full-length cDNAs derived from 12 clone libraries.</title>
        <authorList>
            <person name="Matsumoto T."/>
            <person name="Tanaka T."/>
            <person name="Sakai H."/>
            <person name="Amano N."/>
            <person name="Kanamori H."/>
            <person name="Kurita K."/>
            <person name="Kikuta A."/>
            <person name="Kamiya K."/>
            <person name="Yamamoto M."/>
            <person name="Ikawa H."/>
            <person name="Fujii N."/>
            <person name="Hori K."/>
            <person name="Itoh T."/>
            <person name="Sato K."/>
        </authorList>
    </citation>
    <scope>NUCLEOTIDE SEQUENCE</scope>
</reference>